<evidence type="ECO:0000313" key="7">
    <source>
        <dbReference type="Proteomes" id="UP000663844"/>
    </source>
</evidence>
<gene>
    <name evidence="5" type="ORF">JYZ213_LOCUS1091</name>
    <name evidence="6" type="ORF">OXD698_LOCUS9856</name>
</gene>
<protein>
    <recommendedName>
        <fullName evidence="4">AIG1-type G domain-containing protein</fullName>
    </recommendedName>
</protein>
<dbReference type="EMBL" id="CAJNOG010000004">
    <property type="protein sequence ID" value="CAF0729577.1"/>
    <property type="molecule type" value="Genomic_DNA"/>
</dbReference>
<evidence type="ECO:0000313" key="5">
    <source>
        <dbReference type="EMBL" id="CAF0729577.1"/>
    </source>
</evidence>
<evidence type="ECO:0000256" key="1">
    <source>
        <dbReference type="ARBA" id="ARBA00008535"/>
    </source>
</evidence>
<keyword evidence="2" id="KW-0547">Nucleotide-binding</keyword>
<comment type="similarity">
    <text evidence="1">Belongs to the TRAFAC class TrmE-Era-EngA-EngB-Septin-like GTPase superfamily. AIG1/Toc34/Toc159-like paraseptin GTPase family. IAN subfamily.</text>
</comment>
<dbReference type="PROSITE" id="PS51720">
    <property type="entry name" value="G_AIG1"/>
    <property type="match status" value="1"/>
</dbReference>
<dbReference type="PANTHER" id="PTHR10903:SF184">
    <property type="entry name" value="GTP-BINDING PROTEIN A"/>
    <property type="match status" value="1"/>
</dbReference>
<name>A0A818SC61_9BILA</name>
<dbReference type="EMBL" id="CAJOAZ010000509">
    <property type="protein sequence ID" value="CAF3665104.1"/>
    <property type="molecule type" value="Genomic_DNA"/>
</dbReference>
<evidence type="ECO:0000256" key="3">
    <source>
        <dbReference type="ARBA" id="ARBA00023134"/>
    </source>
</evidence>
<dbReference type="InterPro" id="IPR006703">
    <property type="entry name" value="G_AIG1"/>
</dbReference>
<dbReference type="Pfam" id="PF04548">
    <property type="entry name" value="AIG1"/>
    <property type="match status" value="1"/>
</dbReference>
<sequence>MASAASTLDAQIRIILLGRTGTGKSSLGNTLLGTRTFRALANSESITTECSIGQRRFQDKQLIVVDTPGFLDTNFNIDQTKTEISKSFIYTTPGPHVFLLTLDFSRFTREEEQAVEWLESVFSERAVNYCIIVFTKLDMLLADEITLKDYLRTAKSTLNALINRCNNRVIAVNNRASDSEKEDKVKELLQEITKMIEKNGGRHFTSQECEEISRLYKRKSSNDNYRPFKPDGMDNLLPQAERIVVDGFLRRRHRSS</sequence>
<evidence type="ECO:0000259" key="4">
    <source>
        <dbReference type="PROSITE" id="PS51720"/>
    </source>
</evidence>
<dbReference type="Gene3D" id="3.40.50.300">
    <property type="entry name" value="P-loop containing nucleotide triphosphate hydrolases"/>
    <property type="match status" value="1"/>
</dbReference>
<dbReference type="PANTHER" id="PTHR10903">
    <property type="entry name" value="GTPASE, IMAP FAMILY MEMBER-RELATED"/>
    <property type="match status" value="1"/>
</dbReference>
<dbReference type="Proteomes" id="UP000663845">
    <property type="component" value="Unassembled WGS sequence"/>
</dbReference>
<dbReference type="SUPFAM" id="SSF52540">
    <property type="entry name" value="P-loop containing nucleoside triphosphate hydrolases"/>
    <property type="match status" value="1"/>
</dbReference>
<evidence type="ECO:0000256" key="2">
    <source>
        <dbReference type="ARBA" id="ARBA00022741"/>
    </source>
</evidence>
<reference evidence="6" key="1">
    <citation type="submission" date="2021-02" db="EMBL/GenBank/DDBJ databases">
        <authorList>
            <person name="Nowell W R."/>
        </authorList>
    </citation>
    <scope>NUCLEOTIDE SEQUENCE</scope>
</reference>
<feature type="domain" description="AIG1-type G" evidence="4">
    <location>
        <begin position="9"/>
        <end position="213"/>
    </location>
</feature>
<keyword evidence="3" id="KW-0342">GTP-binding</keyword>
<dbReference type="Proteomes" id="UP000663844">
    <property type="component" value="Unassembled WGS sequence"/>
</dbReference>
<dbReference type="GO" id="GO:0005525">
    <property type="term" value="F:GTP binding"/>
    <property type="evidence" value="ECO:0007669"/>
    <property type="project" value="UniProtKB-KW"/>
</dbReference>
<comment type="caution">
    <text evidence="6">The sequence shown here is derived from an EMBL/GenBank/DDBJ whole genome shotgun (WGS) entry which is preliminary data.</text>
</comment>
<dbReference type="InterPro" id="IPR045058">
    <property type="entry name" value="GIMA/IAN/Toc"/>
</dbReference>
<evidence type="ECO:0000313" key="6">
    <source>
        <dbReference type="EMBL" id="CAF3665104.1"/>
    </source>
</evidence>
<organism evidence="6 7">
    <name type="scientific">Adineta steineri</name>
    <dbReference type="NCBI Taxonomy" id="433720"/>
    <lineage>
        <taxon>Eukaryota</taxon>
        <taxon>Metazoa</taxon>
        <taxon>Spiralia</taxon>
        <taxon>Gnathifera</taxon>
        <taxon>Rotifera</taxon>
        <taxon>Eurotatoria</taxon>
        <taxon>Bdelloidea</taxon>
        <taxon>Adinetida</taxon>
        <taxon>Adinetidae</taxon>
        <taxon>Adineta</taxon>
    </lineage>
</organism>
<proteinExistence type="inferred from homology"/>
<dbReference type="FunFam" id="3.40.50.300:FF:000366">
    <property type="entry name" value="GTPase, IMAP family member 2"/>
    <property type="match status" value="1"/>
</dbReference>
<dbReference type="AlphaFoldDB" id="A0A818SC61"/>
<dbReference type="InterPro" id="IPR027417">
    <property type="entry name" value="P-loop_NTPase"/>
</dbReference>
<accession>A0A818SC61</accession>